<protein>
    <submittedName>
        <fullName evidence="9">TRAPP II complex</fullName>
    </submittedName>
</protein>
<feature type="domain" description="Trs120/TRAPPC9 N-terminal" evidence="4">
    <location>
        <begin position="9"/>
        <end position="339"/>
    </location>
</feature>
<name>A0AA39JZZ0_9AGAR</name>
<dbReference type="Pfam" id="PF26283">
    <property type="entry name" value="Ig_TRAPPC9-Trs120_4th"/>
    <property type="match status" value="1"/>
</dbReference>
<evidence type="ECO:0000259" key="5">
    <source>
        <dbReference type="Pfam" id="PF26251"/>
    </source>
</evidence>
<feature type="domain" description="Trs120/TRAPPC9 TPR region" evidence="5">
    <location>
        <begin position="370"/>
        <end position="669"/>
    </location>
</feature>
<dbReference type="Pfam" id="PF26251">
    <property type="entry name" value="TPR_TRAPPC9-Trs120"/>
    <property type="match status" value="1"/>
</dbReference>
<organism evidence="9 10">
    <name type="scientific">Armillaria borealis</name>
    <dbReference type="NCBI Taxonomy" id="47425"/>
    <lineage>
        <taxon>Eukaryota</taxon>
        <taxon>Fungi</taxon>
        <taxon>Dikarya</taxon>
        <taxon>Basidiomycota</taxon>
        <taxon>Agaricomycotina</taxon>
        <taxon>Agaricomycetes</taxon>
        <taxon>Agaricomycetidae</taxon>
        <taxon>Agaricales</taxon>
        <taxon>Marasmiineae</taxon>
        <taxon>Physalacriaceae</taxon>
        <taxon>Armillaria</taxon>
    </lineage>
</organism>
<dbReference type="InterPro" id="IPR058568">
    <property type="entry name" value="Ig_TRAPPC9_Trs120_4th"/>
</dbReference>
<evidence type="ECO:0000256" key="2">
    <source>
        <dbReference type="ARBA" id="ARBA00023034"/>
    </source>
</evidence>
<sequence length="1338" mass="147451">MDTHVFASLAHVQILLVPIGSISQPTFDKYVTEIRNFEAIRLGDIPVDSKDERARFMPNPLSTGHLHLSFPTHPPPNSHIPLSLLRPSHFPLAVIGIASCAPEDTLPSVLAQFHGTLLDLFPADFVFPLARSCFVFEEGDGNNSTNLGDSLPGLAVIPSMMGNKKIYLGTLIADLCSNVLGEFGVLVQALESPLGNEYLNSSLLPVLPPLSELPTPLNGNRIRDTLPPLSSHNSSPDMSKSGFTLASSASMKRTSSAGHRQSTITVPASKKRLSSIGAVSSPGRLFKVLGDFFTLAGRTEDASVWYTESLQLFRATPDPVWQASALEGLSTISILDAWSAGHGLQTSTSAISRDPWADVADKLTQATALYYKTPIADMDHHSLVAYLYCCCVLRHSSLLFSVWSAKGWGPLAFTTMLQPGTTPHLPPTISYEDRNSWSHLERLSSISGISRISIASVIAQAHGPWLLHLDARERIGVLETVAALYSCLGFRRKEAYILREVLGCILDLIVCGRDEDGIATASYSLDDGAQTSTTNAATPPVPDNAQVGVRVNESTEGNHSILKLLTHLCKVLGIDLDAVRIVDADSTCCSTDANEPDDEYQLREPFGWPELQVGVVREAVAVAEALPDYLVVAQFALSSLKTLQEVLEAGDQYHFSKTAREALLTARRRGDTRLMEYWTGNPITSISVAPLPLIRLPNEKPMSALRPRSSEVNPILTGGKNPFLYNPRQAAFGQPSQTMVVQNEVLEFVIELQNPYIFNLELDSLSLSTTGVPFESTPTRVLIPPESDYRVVISGKATQSGTLTIRGCIVQAPAGAPREFVIPLATDEELERRARRRGALQCEMGRSKYSGLDAFPWEKASKRGSTQLARSPSKLIPRFLECKVVPEQPLLRIRRTSVAHGALMLYDGERSTIRLTVENVSSLPVDFLRLVFDDSTIAPAQQALAEGSLSTFDTYETEYNLIHRPLFSWNEDESRTVSPGGKITLTVQCLGKVGCTSGTIHATYACIERNSETPPEVFHTRQLSYPLMVTVYHMLDCQAMDILPLPLHDDDSRPGKPQLPKSDIPGWCLFSIEVRNSYGTPFEVTIERVQQGIFLLMESRLDDSLVVTDAASAKTSTIIAPGSTSRLVIPLRKFLLTQQHVSETIPTLSDRQFVLTESKLSDEEERTQKELFWYREELFKSLQCRWQEMGGVRSGDLSLRQQRMTLSMLNTLRTETARIDMSLLTFDELEVPHRNGKYHTQANEFVHLRIKIKNQYTSPLTLSLDLIMEPPEHVIYEGVLNDIPVGKLKSGASFDITIPLCFLAYGRFTIWATANTFGGKTRERVQGLAQLTAVVTEG</sequence>
<evidence type="ECO:0000313" key="10">
    <source>
        <dbReference type="Proteomes" id="UP001175226"/>
    </source>
</evidence>
<dbReference type="PANTHER" id="PTHR21512:SF5">
    <property type="entry name" value="TRAFFICKING PROTEIN PARTICLE COMPLEX SUBUNIT 9"/>
    <property type="match status" value="1"/>
</dbReference>
<keyword evidence="2" id="KW-0333">Golgi apparatus</keyword>
<evidence type="ECO:0000313" key="9">
    <source>
        <dbReference type="EMBL" id="KAK0450915.1"/>
    </source>
</evidence>
<evidence type="ECO:0000259" key="7">
    <source>
        <dbReference type="Pfam" id="PF26282"/>
    </source>
</evidence>
<evidence type="ECO:0000256" key="1">
    <source>
        <dbReference type="ARBA" id="ARBA00004555"/>
    </source>
</evidence>
<dbReference type="GO" id="GO:0005802">
    <property type="term" value="C:trans-Golgi network"/>
    <property type="evidence" value="ECO:0007669"/>
    <property type="project" value="TreeGrafter"/>
</dbReference>
<comment type="caution">
    <text evidence="9">The sequence shown here is derived from an EMBL/GenBank/DDBJ whole genome shotgun (WGS) entry which is preliminary data.</text>
</comment>
<gene>
    <name evidence="9" type="ORF">EV421DRAFT_2076442</name>
</gene>
<dbReference type="Pfam" id="PF26254">
    <property type="entry name" value="Ig_TRAPPC9-Trs120_1st"/>
    <property type="match status" value="1"/>
</dbReference>
<accession>A0AA39JZZ0</accession>
<feature type="domain" description="Trs120/TRAPPC9 fourth Ig-like" evidence="8">
    <location>
        <begin position="1227"/>
        <end position="1318"/>
    </location>
</feature>
<feature type="region of interest" description="Disordered" evidence="3">
    <location>
        <begin position="224"/>
        <end position="243"/>
    </location>
</feature>
<dbReference type="EMBL" id="JAUEPT010000006">
    <property type="protein sequence ID" value="KAK0450915.1"/>
    <property type="molecule type" value="Genomic_DNA"/>
</dbReference>
<dbReference type="Pfam" id="PF26282">
    <property type="entry name" value="Ig_TRAPPC9-Trs120_3rd"/>
    <property type="match status" value="1"/>
</dbReference>
<dbReference type="InterPro" id="IPR013935">
    <property type="entry name" value="Trs120_TRAPPC9"/>
</dbReference>
<dbReference type="InterPro" id="IPR058563">
    <property type="entry name" value="Trs120_TRAPPC9_N"/>
</dbReference>
<dbReference type="InterPro" id="IPR058567">
    <property type="entry name" value="Ig_TRAPPC9_Trs120_3rd"/>
</dbReference>
<dbReference type="InterPro" id="IPR058564">
    <property type="entry name" value="TPR_TRAPPC9_Trs120"/>
</dbReference>
<dbReference type="PANTHER" id="PTHR21512">
    <property type="entry name" value="TRAFFICKING PROTEIN PARTICLE COMPLEX SUBUNIT 9"/>
    <property type="match status" value="1"/>
</dbReference>
<evidence type="ECO:0000259" key="4">
    <source>
        <dbReference type="Pfam" id="PF08626"/>
    </source>
</evidence>
<dbReference type="Proteomes" id="UP001175226">
    <property type="component" value="Unassembled WGS sequence"/>
</dbReference>
<evidence type="ECO:0000259" key="8">
    <source>
        <dbReference type="Pfam" id="PF26283"/>
    </source>
</evidence>
<evidence type="ECO:0000259" key="6">
    <source>
        <dbReference type="Pfam" id="PF26254"/>
    </source>
</evidence>
<feature type="compositionally biased region" description="Polar residues" evidence="3">
    <location>
        <begin position="228"/>
        <end position="243"/>
    </location>
</feature>
<comment type="subcellular location">
    <subcellularLocation>
        <location evidence="1">Golgi apparatus</location>
    </subcellularLocation>
</comment>
<reference evidence="9" key="1">
    <citation type="submission" date="2023-06" db="EMBL/GenBank/DDBJ databases">
        <authorList>
            <consortium name="Lawrence Berkeley National Laboratory"/>
            <person name="Ahrendt S."/>
            <person name="Sahu N."/>
            <person name="Indic B."/>
            <person name="Wong-Bajracharya J."/>
            <person name="Merenyi Z."/>
            <person name="Ke H.-M."/>
            <person name="Monk M."/>
            <person name="Kocsube S."/>
            <person name="Drula E."/>
            <person name="Lipzen A."/>
            <person name="Balint B."/>
            <person name="Henrissat B."/>
            <person name="Andreopoulos B."/>
            <person name="Martin F.M."/>
            <person name="Harder C.B."/>
            <person name="Rigling D."/>
            <person name="Ford K.L."/>
            <person name="Foster G.D."/>
            <person name="Pangilinan J."/>
            <person name="Papanicolaou A."/>
            <person name="Barry K."/>
            <person name="LaButti K."/>
            <person name="Viragh M."/>
            <person name="Koriabine M."/>
            <person name="Yan M."/>
            <person name="Riley R."/>
            <person name="Champramary S."/>
            <person name="Plett K.L."/>
            <person name="Tsai I.J."/>
            <person name="Slot J."/>
            <person name="Sipos G."/>
            <person name="Plett J."/>
            <person name="Nagy L.G."/>
            <person name="Grigoriev I.V."/>
        </authorList>
    </citation>
    <scope>NUCLEOTIDE SEQUENCE</scope>
    <source>
        <strain evidence="9">FPL87.14</strain>
    </source>
</reference>
<dbReference type="Pfam" id="PF08626">
    <property type="entry name" value="TRAPPC9-Trs120"/>
    <property type="match status" value="1"/>
</dbReference>
<evidence type="ECO:0000256" key="3">
    <source>
        <dbReference type="SAM" id="MobiDB-lite"/>
    </source>
</evidence>
<proteinExistence type="predicted"/>
<dbReference type="InterPro" id="IPR058565">
    <property type="entry name" value="Ig_TRAPPC9_Trs120_1st"/>
</dbReference>
<feature type="domain" description="Trs120/TRAPPC9 third Ig-like" evidence="7">
    <location>
        <begin position="1062"/>
        <end position="1213"/>
    </location>
</feature>
<dbReference type="Pfam" id="PF26280">
    <property type="entry name" value="Ig_TRAPPC9-Trs120_2nd"/>
    <property type="match status" value="1"/>
</dbReference>
<feature type="domain" description="Trs120/TRAPPC9 first Ig-like" evidence="6">
    <location>
        <begin position="683"/>
        <end position="887"/>
    </location>
</feature>
<keyword evidence="10" id="KW-1185">Reference proteome</keyword>